<evidence type="ECO:0000256" key="1">
    <source>
        <dbReference type="ARBA" id="ARBA00007698"/>
    </source>
</evidence>
<dbReference type="GO" id="GO:1990904">
    <property type="term" value="C:ribonucleoprotein complex"/>
    <property type="evidence" value="ECO:0007669"/>
    <property type="project" value="UniProtKB-KW"/>
</dbReference>
<dbReference type="NCBIfam" id="TIGR01032">
    <property type="entry name" value="rplT_bact"/>
    <property type="match status" value="1"/>
</dbReference>
<protein>
    <recommendedName>
        <fullName evidence="4 5">Large ribosomal subunit protein bL20</fullName>
    </recommendedName>
</protein>
<dbReference type="Gene3D" id="6.10.160.10">
    <property type="match status" value="1"/>
</dbReference>
<comment type="function">
    <text evidence="5 6">Binds directly to 23S ribosomal RNA and is necessary for the in vitro assembly process of the 50S ribosomal subunit. It is not involved in the protein synthesizing functions of that subunit.</text>
</comment>
<name>A0A1G1WF98_9BACT</name>
<evidence type="ECO:0000256" key="5">
    <source>
        <dbReference type="HAMAP-Rule" id="MF_00382"/>
    </source>
</evidence>
<gene>
    <name evidence="5" type="primary">rplT</name>
    <name evidence="7" type="ORF">A2Z24_01170</name>
</gene>
<dbReference type="FunFam" id="1.10.1900.20:FF:000001">
    <property type="entry name" value="50S ribosomal protein L20"/>
    <property type="match status" value="1"/>
</dbReference>
<dbReference type="Gene3D" id="1.10.1900.20">
    <property type="entry name" value="Ribosomal protein L20"/>
    <property type="match status" value="1"/>
</dbReference>
<dbReference type="CDD" id="cd07026">
    <property type="entry name" value="Ribosomal_L20"/>
    <property type="match status" value="1"/>
</dbReference>
<dbReference type="EMBL" id="MHCT01000008">
    <property type="protein sequence ID" value="OGY26376.1"/>
    <property type="molecule type" value="Genomic_DNA"/>
</dbReference>
<dbReference type="GO" id="GO:0005840">
    <property type="term" value="C:ribosome"/>
    <property type="evidence" value="ECO:0007669"/>
    <property type="project" value="UniProtKB-KW"/>
</dbReference>
<proteinExistence type="inferred from homology"/>
<dbReference type="STRING" id="1802597.A2Z24_01170"/>
<dbReference type="AlphaFoldDB" id="A0A1G1WF98"/>
<dbReference type="GO" id="GO:0019843">
    <property type="term" value="F:rRNA binding"/>
    <property type="evidence" value="ECO:0007669"/>
    <property type="project" value="UniProtKB-UniRule"/>
</dbReference>
<dbReference type="HAMAP" id="MF_00382">
    <property type="entry name" value="Ribosomal_bL20"/>
    <property type="match status" value="1"/>
</dbReference>
<evidence type="ECO:0000256" key="3">
    <source>
        <dbReference type="ARBA" id="ARBA00023274"/>
    </source>
</evidence>
<keyword evidence="5 6" id="KW-0699">rRNA-binding</keyword>
<dbReference type="PANTHER" id="PTHR10986">
    <property type="entry name" value="39S RIBOSOMAL PROTEIN L20"/>
    <property type="match status" value="1"/>
</dbReference>
<dbReference type="Proteomes" id="UP000177588">
    <property type="component" value="Unassembled WGS sequence"/>
</dbReference>
<evidence type="ECO:0000313" key="8">
    <source>
        <dbReference type="Proteomes" id="UP000177588"/>
    </source>
</evidence>
<sequence length="115" mass="13302">MVRVKKGLIKKRSHKKILSQTKGYRGARSRLVRTAKEAAMHAGEYAFVGRKQRKRQKRRLWTTRISAFLRAEGITYSRFIKGLKDAKIRIDRKILADLATSDPPVLKQIISKLKL</sequence>
<accession>A0A1G1WF98</accession>
<evidence type="ECO:0000313" key="7">
    <source>
        <dbReference type="EMBL" id="OGY26376.1"/>
    </source>
</evidence>
<dbReference type="PRINTS" id="PR00062">
    <property type="entry name" value="RIBOSOMALL20"/>
</dbReference>
<evidence type="ECO:0000256" key="6">
    <source>
        <dbReference type="RuleBase" id="RU000560"/>
    </source>
</evidence>
<keyword evidence="5 6" id="KW-0694">RNA-binding</keyword>
<dbReference type="InterPro" id="IPR035566">
    <property type="entry name" value="Ribosomal_protein_bL20_C"/>
</dbReference>
<reference evidence="7 8" key="1">
    <citation type="journal article" date="2016" name="Nat. Commun.">
        <title>Thousands of microbial genomes shed light on interconnected biogeochemical processes in an aquifer system.</title>
        <authorList>
            <person name="Anantharaman K."/>
            <person name="Brown C.T."/>
            <person name="Hug L.A."/>
            <person name="Sharon I."/>
            <person name="Castelle C.J."/>
            <person name="Probst A.J."/>
            <person name="Thomas B.C."/>
            <person name="Singh A."/>
            <person name="Wilkins M.J."/>
            <person name="Karaoz U."/>
            <person name="Brodie E.L."/>
            <person name="Williams K.H."/>
            <person name="Hubbard S.S."/>
            <person name="Banfield J.F."/>
        </authorList>
    </citation>
    <scope>NUCLEOTIDE SEQUENCE [LARGE SCALE GENOMIC DNA]</scope>
</reference>
<comment type="similarity">
    <text evidence="1 5 6">Belongs to the bacterial ribosomal protein bL20 family.</text>
</comment>
<evidence type="ECO:0000256" key="2">
    <source>
        <dbReference type="ARBA" id="ARBA00022980"/>
    </source>
</evidence>
<organism evidence="7 8">
    <name type="scientific">Candidatus Woykebacteria bacterium RBG_16_44_10</name>
    <dbReference type="NCBI Taxonomy" id="1802597"/>
    <lineage>
        <taxon>Bacteria</taxon>
        <taxon>Candidatus Woykeibacteriota</taxon>
    </lineage>
</organism>
<comment type="caution">
    <text evidence="7">The sequence shown here is derived from an EMBL/GenBank/DDBJ whole genome shotgun (WGS) entry which is preliminary data.</text>
</comment>
<dbReference type="SUPFAM" id="SSF74731">
    <property type="entry name" value="Ribosomal protein L20"/>
    <property type="match status" value="1"/>
</dbReference>
<evidence type="ECO:0000256" key="4">
    <source>
        <dbReference type="ARBA" id="ARBA00035172"/>
    </source>
</evidence>
<dbReference type="GO" id="GO:0006412">
    <property type="term" value="P:translation"/>
    <property type="evidence" value="ECO:0007669"/>
    <property type="project" value="InterPro"/>
</dbReference>
<dbReference type="GO" id="GO:0003735">
    <property type="term" value="F:structural constituent of ribosome"/>
    <property type="evidence" value="ECO:0007669"/>
    <property type="project" value="InterPro"/>
</dbReference>
<keyword evidence="2 5" id="KW-0689">Ribosomal protein</keyword>
<dbReference type="GO" id="GO:0000027">
    <property type="term" value="P:ribosomal large subunit assembly"/>
    <property type="evidence" value="ECO:0007669"/>
    <property type="project" value="UniProtKB-UniRule"/>
</dbReference>
<dbReference type="InterPro" id="IPR005813">
    <property type="entry name" value="Ribosomal_bL20"/>
</dbReference>
<dbReference type="Pfam" id="PF00453">
    <property type="entry name" value="Ribosomal_L20"/>
    <property type="match status" value="1"/>
</dbReference>
<keyword evidence="3 5" id="KW-0687">Ribonucleoprotein</keyword>